<proteinExistence type="predicted"/>
<dbReference type="AlphaFoldDB" id="A0A4U1BY44"/>
<gene>
    <name evidence="3" type="ORF">FA045_16610</name>
</gene>
<evidence type="ECO:0000313" key="3">
    <source>
        <dbReference type="EMBL" id="TKB97374.1"/>
    </source>
</evidence>
<dbReference type="EMBL" id="SWBO01000012">
    <property type="protein sequence ID" value="TKB97374.1"/>
    <property type="molecule type" value="Genomic_DNA"/>
</dbReference>
<feature type="signal peptide" evidence="2">
    <location>
        <begin position="1"/>
        <end position="18"/>
    </location>
</feature>
<evidence type="ECO:0000256" key="1">
    <source>
        <dbReference type="SAM" id="Phobius"/>
    </source>
</evidence>
<organism evidence="3 4">
    <name type="scientific">Pedobacter cryotolerans</name>
    <dbReference type="NCBI Taxonomy" id="2571270"/>
    <lineage>
        <taxon>Bacteria</taxon>
        <taxon>Pseudomonadati</taxon>
        <taxon>Bacteroidota</taxon>
        <taxon>Sphingobacteriia</taxon>
        <taxon>Sphingobacteriales</taxon>
        <taxon>Sphingobacteriaceae</taxon>
        <taxon>Pedobacter</taxon>
    </lineage>
</organism>
<reference evidence="3 4" key="1">
    <citation type="submission" date="2019-04" db="EMBL/GenBank/DDBJ databases">
        <title>Pedobacter sp. AR-2-6 sp. nov., isolated from Arctic soil.</title>
        <authorList>
            <person name="Dahal R.H."/>
            <person name="Kim D.-U."/>
        </authorList>
    </citation>
    <scope>NUCLEOTIDE SEQUENCE [LARGE SCALE GENOMIC DNA]</scope>
    <source>
        <strain evidence="3 4">AR-2-6</strain>
    </source>
</reference>
<accession>A0A4U1BY44</accession>
<keyword evidence="1" id="KW-0472">Membrane</keyword>
<name>A0A4U1BY44_9SPHI</name>
<evidence type="ECO:0000313" key="4">
    <source>
        <dbReference type="Proteomes" id="UP000310477"/>
    </source>
</evidence>
<protein>
    <recommendedName>
        <fullName evidence="5">Secreted protein with PEP-CTERM sorting signal</fullName>
    </recommendedName>
</protein>
<comment type="caution">
    <text evidence="3">The sequence shown here is derived from an EMBL/GenBank/DDBJ whole genome shotgun (WGS) entry which is preliminary data.</text>
</comment>
<keyword evidence="4" id="KW-1185">Reference proteome</keyword>
<keyword evidence="2" id="KW-0732">Signal</keyword>
<keyword evidence="1" id="KW-0812">Transmembrane</keyword>
<feature type="chain" id="PRO_5020924840" description="Secreted protein with PEP-CTERM sorting signal" evidence="2">
    <location>
        <begin position="19"/>
        <end position="118"/>
    </location>
</feature>
<evidence type="ECO:0000256" key="2">
    <source>
        <dbReference type="SAM" id="SignalP"/>
    </source>
</evidence>
<evidence type="ECO:0008006" key="5">
    <source>
        <dbReference type="Google" id="ProtNLM"/>
    </source>
</evidence>
<dbReference type="Proteomes" id="UP000310477">
    <property type="component" value="Unassembled WGS sequence"/>
</dbReference>
<keyword evidence="1" id="KW-1133">Transmembrane helix</keyword>
<feature type="transmembrane region" description="Helical" evidence="1">
    <location>
        <begin position="89"/>
        <end position="108"/>
    </location>
</feature>
<dbReference type="OrthoDB" id="10010305at2"/>
<sequence length="118" mass="12589">MKLIILFFLILISSSVYAIDGCVSTANNIMYTQRIGMSNNYRGGAARPSITLPAGCYWIYVIPSSPCNVNSGPGAGPGFLANTVYDCDIDTNILFLLVGALGLGGFVIRKKNNIAFSN</sequence>
<dbReference type="RefSeq" id="WP_136878212.1">
    <property type="nucleotide sequence ID" value="NZ_SWBO01000012.1"/>
</dbReference>